<dbReference type="AlphaFoldDB" id="A0A239JLI6"/>
<dbReference type="InterPro" id="IPR001341">
    <property type="entry name" value="Asp_kinase"/>
</dbReference>
<evidence type="ECO:0000256" key="3">
    <source>
        <dbReference type="ARBA" id="ARBA00022679"/>
    </source>
</evidence>
<dbReference type="GO" id="GO:0005524">
    <property type="term" value="F:ATP binding"/>
    <property type="evidence" value="ECO:0007669"/>
    <property type="project" value="UniProtKB-KW"/>
</dbReference>
<evidence type="ECO:0000256" key="10">
    <source>
        <dbReference type="RuleBase" id="RU004249"/>
    </source>
</evidence>
<feature type="domain" description="Aspartate/glutamate/uridylate kinase" evidence="11">
    <location>
        <begin position="3"/>
        <end position="274"/>
    </location>
</feature>
<keyword evidence="4 8" id="KW-0547">Nucleotide-binding</keyword>
<comment type="pathway">
    <text evidence="1 10">Amino-acid biosynthesis; L-lysine biosynthesis via DAP pathway; (S)-tetrahydrodipicolinate from L-aspartate: step 1/4.</text>
</comment>
<evidence type="ECO:0000256" key="7">
    <source>
        <dbReference type="ARBA" id="ARBA00047872"/>
    </source>
</evidence>
<keyword evidence="5 9" id="KW-0418">Kinase</keyword>
<gene>
    <name evidence="12" type="ORF">SAMN05421640_2240</name>
</gene>
<feature type="binding site" evidence="8">
    <location>
        <begin position="5"/>
        <end position="8"/>
    </location>
    <ligand>
        <name>ATP</name>
        <dbReference type="ChEBI" id="CHEBI:30616"/>
    </ligand>
</feature>
<dbReference type="InterPro" id="IPR042199">
    <property type="entry name" value="AsparK_Bifunc_asparK/hSer_DH"/>
</dbReference>
<dbReference type="Pfam" id="PF00696">
    <property type="entry name" value="AA_kinase"/>
    <property type="match status" value="1"/>
</dbReference>
<evidence type="ECO:0000256" key="9">
    <source>
        <dbReference type="RuleBase" id="RU003448"/>
    </source>
</evidence>
<comment type="similarity">
    <text evidence="2 9">Belongs to the aspartokinase family.</text>
</comment>
<evidence type="ECO:0000256" key="6">
    <source>
        <dbReference type="ARBA" id="ARBA00022840"/>
    </source>
</evidence>
<dbReference type="EMBL" id="FZPD01000003">
    <property type="protein sequence ID" value="SNT06705.1"/>
    <property type="molecule type" value="Genomic_DNA"/>
</dbReference>
<feature type="binding site" evidence="8">
    <location>
        <position position="116"/>
    </location>
    <ligand>
        <name>substrate</name>
    </ligand>
</feature>
<keyword evidence="6 8" id="KW-0067">ATP-binding</keyword>
<comment type="pathway">
    <text evidence="10">Amino-acid biosynthesis; L-threonine biosynthesis; L-threonine from L-aspartate: step 1/5.</text>
</comment>
<dbReference type="GO" id="GO:0009088">
    <property type="term" value="P:threonine biosynthetic process"/>
    <property type="evidence" value="ECO:0007669"/>
    <property type="project" value="UniProtKB-UniPathway"/>
</dbReference>
<accession>A0A239JLI6</accession>
<dbReference type="Gene3D" id="1.20.120.1320">
    <property type="entry name" value="Aspartokinase, catalytic domain"/>
    <property type="match status" value="1"/>
</dbReference>
<evidence type="ECO:0000259" key="11">
    <source>
        <dbReference type="Pfam" id="PF00696"/>
    </source>
</evidence>
<keyword evidence="10" id="KW-0028">Amino-acid biosynthesis</keyword>
<evidence type="ECO:0000256" key="2">
    <source>
        <dbReference type="ARBA" id="ARBA00010122"/>
    </source>
</evidence>
<organism evidence="12 13">
    <name type="scientific">Ekhidna lutea</name>
    <dbReference type="NCBI Taxonomy" id="447679"/>
    <lineage>
        <taxon>Bacteria</taxon>
        <taxon>Pseudomonadati</taxon>
        <taxon>Bacteroidota</taxon>
        <taxon>Cytophagia</taxon>
        <taxon>Cytophagales</taxon>
        <taxon>Reichenbachiellaceae</taxon>
        <taxon>Ekhidna</taxon>
    </lineage>
</organism>
<sequence>MQIFKFGGASVKDAQGVKNLAEIVSSHAAERVVVVVSAMGKITNKLEELVKQAHGGKDYSKELEWVKSYHRGVIKELGIELPERYIGFEKSLESALKDLSECEPMLAYDKVVPHGELMSTSIVEAYLSSKVNSVWYDARSVIRTDQYFTEANVDWVVTEKQIIQNLKPIAEESVVVTQGFIGSDLEGNSTTLGREGSDYTGAILAYCLNADGFTVWKDVPGILNADPRILDGTEQYEKLSYREVTEMTYYGAQVIHPKTLKPIAQKSIPLIVRSFLDKGKPGTTIASENTTKMIPCFIFKGNQLLVTAQVKDHSFMDEKKLGLILQVLDLLNIKINLMQNSALTFSFCIDNKEFKSKRIKELLNRDFILSFDSPLNLATIKNYTPDAFNKLPWNRSVIMEQKTSNNYQVLYR</sequence>
<dbReference type="Gene3D" id="3.40.1160.10">
    <property type="entry name" value="Acetylglutamate kinase-like"/>
    <property type="match status" value="1"/>
</dbReference>
<comment type="catalytic activity">
    <reaction evidence="7 9">
        <text>L-aspartate + ATP = 4-phospho-L-aspartate + ADP</text>
        <dbReference type="Rhea" id="RHEA:23776"/>
        <dbReference type="ChEBI" id="CHEBI:29991"/>
        <dbReference type="ChEBI" id="CHEBI:30616"/>
        <dbReference type="ChEBI" id="CHEBI:57535"/>
        <dbReference type="ChEBI" id="CHEBI:456216"/>
        <dbReference type="EC" id="2.7.2.4"/>
    </reaction>
</comment>
<dbReference type="InterPro" id="IPR001048">
    <property type="entry name" value="Asp/Glu/Uridylate_kinase"/>
</dbReference>
<reference evidence="12 13" key="1">
    <citation type="submission" date="2017-06" db="EMBL/GenBank/DDBJ databases">
        <authorList>
            <person name="Kim H.J."/>
            <person name="Triplett B.A."/>
        </authorList>
    </citation>
    <scope>NUCLEOTIDE SEQUENCE [LARGE SCALE GENOMIC DNA]</scope>
    <source>
        <strain evidence="12 13">DSM 19307</strain>
    </source>
</reference>
<protein>
    <recommendedName>
        <fullName evidence="9">Aspartokinase</fullName>
        <ecNumber evidence="9">2.7.2.4</ecNumber>
    </recommendedName>
</protein>
<dbReference type="InterPro" id="IPR005260">
    <property type="entry name" value="Asp_kin_monofn"/>
</dbReference>
<dbReference type="GO" id="GO:0009090">
    <property type="term" value="P:homoserine biosynthetic process"/>
    <property type="evidence" value="ECO:0007669"/>
    <property type="project" value="TreeGrafter"/>
</dbReference>
<dbReference type="PANTHER" id="PTHR21499:SF59">
    <property type="entry name" value="ASPARTOKINASE"/>
    <property type="match status" value="1"/>
</dbReference>
<name>A0A239JLI6_EKHLU</name>
<dbReference type="GO" id="GO:0004072">
    <property type="term" value="F:aspartate kinase activity"/>
    <property type="evidence" value="ECO:0007669"/>
    <property type="project" value="UniProtKB-EC"/>
</dbReference>
<evidence type="ECO:0000256" key="5">
    <source>
        <dbReference type="ARBA" id="ARBA00022777"/>
    </source>
</evidence>
<proteinExistence type="inferred from homology"/>
<dbReference type="SUPFAM" id="SSF53633">
    <property type="entry name" value="Carbamate kinase-like"/>
    <property type="match status" value="1"/>
</dbReference>
<dbReference type="UniPathway" id="UPA00050">
    <property type="reaction ID" value="UER00461"/>
</dbReference>
<dbReference type="UniPathway" id="UPA00051">
    <property type="reaction ID" value="UER00462"/>
</dbReference>
<dbReference type="EC" id="2.7.2.4" evidence="9"/>
<dbReference type="RefSeq" id="WP_089356945.1">
    <property type="nucleotide sequence ID" value="NZ_FZPD01000003.1"/>
</dbReference>
<dbReference type="NCBIfam" id="TIGR00657">
    <property type="entry name" value="asp_kinases"/>
    <property type="match status" value="1"/>
</dbReference>
<feature type="binding site" evidence="8">
    <location>
        <position position="228"/>
    </location>
    <ligand>
        <name>ATP</name>
        <dbReference type="ChEBI" id="CHEBI:30616"/>
    </ligand>
</feature>
<keyword evidence="3 9" id="KW-0808">Transferase</keyword>
<dbReference type="GO" id="GO:0005829">
    <property type="term" value="C:cytosol"/>
    <property type="evidence" value="ECO:0007669"/>
    <property type="project" value="TreeGrafter"/>
</dbReference>
<dbReference type="PANTHER" id="PTHR21499">
    <property type="entry name" value="ASPARTATE KINASE"/>
    <property type="match status" value="1"/>
</dbReference>
<keyword evidence="13" id="KW-1185">Reference proteome</keyword>
<feature type="binding site" evidence="8">
    <location>
        <position position="43"/>
    </location>
    <ligand>
        <name>substrate</name>
    </ligand>
</feature>
<dbReference type="GO" id="GO:0009089">
    <property type="term" value="P:lysine biosynthetic process via diaminopimelate"/>
    <property type="evidence" value="ECO:0007669"/>
    <property type="project" value="UniProtKB-UniPathway"/>
</dbReference>
<dbReference type="UniPathway" id="UPA00034">
    <property type="reaction ID" value="UER00015"/>
</dbReference>
<dbReference type="InterPro" id="IPR036393">
    <property type="entry name" value="AceGlu_kinase-like_sf"/>
</dbReference>
<evidence type="ECO:0000313" key="13">
    <source>
        <dbReference type="Proteomes" id="UP000198393"/>
    </source>
</evidence>
<dbReference type="PIRSF" id="PIRSF000726">
    <property type="entry name" value="Asp_kin"/>
    <property type="match status" value="1"/>
</dbReference>
<evidence type="ECO:0000313" key="12">
    <source>
        <dbReference type="EMBL" id="SNT06705.1"/>
    </source>
</evidence>
<evidence type="ECO:0000256" key="8">
    <source>
        <dbReference type="PIRSR" id="PIRSR000726-1"/>
    </source>
</evidence>
<comment type="pathway">
    <text evidence="10">Amino-acid biosynthesis; L-methionine biosynthesis via de novo pathway; L-homoserine from L-aspartate: step 1/3.</text>
</comment>
<evidence type="ECO:0000256" key="1">
    <source>
        <dbReference type="ARBA" id="ARBA00004766"/>
    </source>
</evidence>
<dbReference type="Proteomes" id="UP000198393">
    <property type="component" value="Unassembled WGS sequence"/>
</dbReference>
<dbReference type="OrthoDB" id="9799110at2"/>
<evidence type="ECO:0000256" key="4">
    <source>
        <dbReference type="ARBA" id="ARBA00022741"/>
    </source>
</evidence>